<name>A0A2C9LEL6_BIOGL</name>
<evidence type="ECO:0000256" key="7">
    <source>
        <dbReference type="RuleBase" id="RU361218"/>
    </source>
</evidence>
<feature type="transmembrane region" description="Helical" evidence="7">
    <location>
        <begin position="12"/>
        <end position="35"/>
    </location>
</feature>
<feature type="disulfide bond" evidence="6">
    <location>
        <begin position="157"/>
        <end position="171"/>
    </location>
</feature>
<comment type="similarity">
    <text evidence="2 7">Belongs to the tetraspanin (TM4SF) family.</text>
</comment>
<proteinExistence type="inferred from homology"/>
<gene>
    <name evidence="8" type="primary">106074915</name>
</gene>
<keyword evidence="3 7" id="KW-0812">Transmembrane</keyword>
<keyword evidence="4 7" id="KW-1133">Transmembrane helix</keyword>
<dbReference type="KEGG" id="bgt:106074915"/>
<dbReference type="InterPro" id="IPR008952">
    <property type="entry name" value="Tetraspanin_EC2_sf"/>
</dbReference>
<dbReference type="GO" id="GO:0005886">
    <property type="term" value="C:plasma membrane"/>
    <property type="evidence" value="ECO:0007669"/>
    <property type="project" value="TreeGrafter"/>
</dbReference>
<dbReference type="PIRSF" id="PIRSF002419">
    <property type="entry name" value="Tetraspanin"/>
    <property type="match status" value="1"/>
</dbReference>
<evidence type="ECO:0000256" key="6">
    <source>
        <dbReference type="PIRSR" id="PIRSR002419-1"/>
    </source>
</evidence>
<evidence type="ECO:0000256" key="1">
    <source>
        <dbReference type="ARBA" id="ARBA00004141"/>
    </source>
</evidence>
<dbReference type="STRING" id="6526.A0A2C9LEL6"/>
<comment type="subcellular location">
    <subcellularLocation>
        <location evidence="1 7">Membrane</location>
        <topology evidence="1 7">Multi-pass membrane protein</topology>
    </subcellularLocation>
</comment>
<feature type="transmembrane region" description="Helical" evidence="7">
    <location>
        <begin position="240"/>
        <end position="266"/>
    </location>
</feature>
<evidence type="ECO:0000256" key="3">
    <source>
        <dbReference type="ARBA" id="ARBA00022692"/>
    </source>
</evidence>
<reference evidence="8" key="1">
    <citation type="submission" date="2020-05" db="UniProtKB">
        <authorList>
            <consortium name="EnsemblMetazoa"/>
        </authorList>
    </citation>
    <scope>IDENTIFICATION</scope>
    <source>
        <strain evidence="8">BB02</strain>
    </source>
</reference>
<dbReference type="InterPro" id="IPR000301">
    <property type="entry name" value="Tetraspanin_animals"/>
</dbReference>
<dbReference type="Proteomes" id="UP000076420">
    <property type="component" value="Unassembled WGS sequence"/>
</dbReference>
<dbReference type="OrthoDB" id="10016273at2759"/>
<feature type="transmembrane region" description="Helical" evidence="7">
    <location>
        <begin position="87"/>
        <end position="113"/>
    </location>
</feature>
<dbReference type="PRINTS" id="PR00259">
    <property type="entry name" value="TMFOUR"/>
</dbReference>
<dbReference type="Pfam" id="PF00335">
    <property type="entry name" value="Tetraspanin"/>
    <property type="match status" value="1"/>
</dbReference>
<dbReference type="SUPFAM" id="SSF48652">
    <property type="entry name" value="Tetraspanin"/>
    <property type="match status" value="1"/>
</dbReference>
<organism evidence="8 9">
    <name type="scientific">Biomphalaria glabrata</name>
    <name type="common">Bloodfluke planorb</name>
    <name type="synonym">Freshwater snail</name>
    <dbReference type="NCBI Taxonomy" id="6526"/>
    <lineage>
        <taxon>Eukaryota</taxon>
        <taxon>Metazoa</taxon>
        <taxon>Spiralia</taxon>
        <taxon>Lophotrochozoa</taxon>
        <taxon>Mollusca</taxon>
        <taxon>Gastropoda</taxon>
        <taxon>Heterobranchia</taxon>
        <taxon>Euthyneura</taxon>
        <taxon>Panpulmonata</taxon>
        <taxon>Hygrophila</taxon>
        <taxon>Lymnaeoidea</taxon>
        <taxon>Planorbidae</taxon>
        <taxon>Biomphalaria</taxon>
    </lineage>
</organism>
<evidence type="ECO:0000256" key="5">
    <source>
        <dbReference type="ARBA" id="ARBA00023136"/>
    </source>
</evidence>
<feature type="disulfide bond" evidence="6">
    <location>
        <begin position="156"/>
        <end position="181"/>
    </location>
</feature>
<dbReference type="AlphaFoldDB" id="A0A2C9LEL6"/>
<evidence type="ECO:0000313" key="8">
    <source>
        <dbReference type="EnsemblMetazoa" id="BGLB030306-PA"/>
    </source>
</evidence>
<keyword evidence="6" id="KW-1015">Disulfide bond</keyword>
<dbReference type="EnsemblMetazoa" id="BGLB030306-RA">
    <property type="protein sequence ID" value="BGLB030306-PA"/>
    <property type="gene ID" value="BGLB030306"/>
</dbReference>
<feature type="transmembrane region" description="Helical" evidence="7">
    <location>
        <begin position="56"/>
        <end position="81"/>
    </location>
</feature>
<dbReference type="PANTHER" id="PTHR19282:SF551">
    <property type="entry name" value="RE08073P-RELATED"/>
    <property type="match status" value="1"/>
</dbReference>
<dbReference type="InterPro" id="IPR018499">
    <property type="entry name" value="Tetraspanin/Peripherin"/>
</dbReference>
<accession>A0A2C9LEL6</accession>
<dbReference type="Gene3D" id="1.10.1450.10">
    <property type="entry name" value="Tetraspanin"/>
    <property type="match status" value="1"/>
</dbReference>
<dbReference type="VEuPathDB" id="VectorBase:BGLB030306"/>
<dbReference type="VEuPathDB" id="VectorBase:BGLAX_052765"/>
<dbReference type="PANTHER" id="PTHR19282">
    <property type="entry name" value="TETRASPANIN"/>
    <property type="match status" value="1"/>
</dbReference>
<evidence type="ECO:0000313" key="9">
    <source>
        <dbReference type="Proteomes" id="UP000076420"/>
    </source>
</evidence>
<protein>
    <recommendedName>
        <fullName evidence="7">Tetraspanin</fullName>
    </recommendedName>
</protein>
<sequence>MRTDQKLFCLKTTLTIFLCILWLIGAAIFGVLLWLRLDFWTNEYLELDKNESLKRYLILLYLTLAAGAVIVAFSIFGLIGGCLKKKWLLVVYLIALVAAMGLTISAFTYGAIYRDELERSLVKDELLKTLITTKYTGIQTDRINRAVNIMQSELECCGANDPVDYKQSVWCNVQQSSDQGCSRPYKVPGSCCKNYLRLQQASCPLYISQSESNDPTSGRKSEDIWPTGCQIKLQEFFDRYIIVVISITVVYFVLQLICTAIASFLVHMLNTLYVPQPDDIVYDMAHMQEKSPYPSRGDYRDYYN</sequence>
<evidence type="ECO:0000256" key="4">
    <source>
        <dbReference type="ARBA" id="ARBA00022989"/>
    </source>
</evidence>
<keyword evidence="5 7" id="KW-0472">Membrane</keyword>
<evidence type="ECO:0000256" key="2">
    <source>
        <dbReference type="ARBA" id="ARBA00006840"/>
    </source>
</evidence>